<keyword evidence="2 4" id="KW-0663">Pyridoxal phosphate</keyword>
<dbReference type="Gene3D" id="2.40.37.10">
    <property type="entry name" value="Lyase, Ornithine Decarboxylase, Chain A, domain 1"/>
    <property type="match status" value="1"/>
</dbReference>
<dbReference type="PRINTS" id="PR00992">
    <property type="entry name" value="ALARACEMASE"/>
</dbReference>
<evidence type="ECO:0000256" key="4">
    <source>
        <dbReference type="PIRSR" id="PIRSR600821-50"/>
    </source>
</evidence>
<evidence type="ECO:0000256" key="2">
    <source>
        <dbReference type="ARBA" id="ARBA00022898"/>
    </source>
</evidence>
<dbReference type="InterPro" id="IPR000821">
    <property type="entry name" value="Ala_racemase"/>
</dbReference>
<evidence type="ECO:0000256" key="1">
    <source>
        <dbReference type="ARBA" id="ARBA00001933"/>
    </source>
</evidence>
<dbReference type="eggNOG" id="COG0787">
    <property type="taxonomic scope" value="Bacteria"/>
</dbReference>
<dbReference type="SMART" id="SM01005">
    <property type="entry name" value="Ala_racemase_C"/>
    <property type="match status" value="1"/>
</dbReference>
<dbReference type="Pfam" id="PF01168">
    <property type="entry name" value="Ala_racemase_N"/>
    <property type="match status" value="1"/>
</dbReference>
<feature type="region of interest" description="Disordered" evidence="5">
    <location>
        <begin position="453"/>
        <end position="511"/>
    </location>
</feature>
<dbReference type="InterPro" id="IPR001608">
    <property type="entry name" value="Ala_racemase_N"/>
</dbReference>
<dbReference type="InterPro" id="IPR029066">
    <property type="entry name" value="PLP-binding_barrel"/>
</dbReference>
<dbReference type="PANTHER" id="PTHR30511:SF0">
    <property type="entry name" value="ALANINE RACEMASE, CATABOLIC-RELATED"/>
    <property type="match status" value="1"/>
</dbReference>
<dbReference type="InterPro" id="IPR009006">
    <property type="entry name" value="Ala_racemase/Decarboxylase_C"/>
</dbReference>
<reference evidence="7" key="2">
    <citation type="submission" date="2012-10" db="EMBL/GenBank/DDBJ databases">
        <title>Improved high-quality draft of Thermaerobacter subterraneus C21, DSM 13965.</title>
        <authorList>
            <consortium name="DOE Joint Genome Institute"/>
            <person name="Eisen J."/>
            <person name="Huntemann M."/>
            <person name="Wei C.-L."/>
            <person name="Han J."/>
            <person name="Detter J.C."/>
            <person name="Han C."/>
            <person name="Tapia R."/>
            <person name="Chen A."/>
            <person name="Kyrpides N."/>
            <person name="Mavromatis K."/>
            <person name="Markowitz V."/>
            <person name="Szeto E."/>
            <person name="Ivanova N."/>
            <person name="Mikhailova N."/>
            <person name="Ovchinnikova G."/>
            <person name="Pagani I."/>
            <person name="Pati A."/>
            <person name="Goodwin L."/>
            <person name="Nordberg H.P."/>
            <person name="Cantor M.N."/>
            <person name="Hua S.X."/>
            <person name="Woyke T."/>
            <person name="Eisen J."/>
            <person name="Klenk H.-P."/>
        </authorList>
    </citation>
    <scope>NUCLEOTIDE SEQUENCE [LARGE SCALE GENOMIC DNA]</scope>
    <source>
        <strain evidence="7">DSM 13965</strain>
    </source>
</reference>
<dbReference type="EMBL" id="AENY02000003">
    <property type="protein sequence ID" value="EKP94306.1"/>
    <property type="molecule type" value="Genomic_DNA"/>
</dbReference>
<feature type="modified residue" description="N6-(pyridoxal phosphate)lysine" evidence="4">
    <location>
        <position position="82"/>
    </location>
</feature>
<feature type="compositionally biased region" description="Low complexity" evidence="5">
    <location>
        <begin position="456"/>
        <end position="467"/>
    </location>
</feature>
<feature type="compositionally biased region" description="Low complexity" evidence="5">
    <location>
        <begin position="8"/>
        <end position="23"/>
    </location>
</feature>
<reference evidence="7" key="1">
    <citation type="submission" date="2010-10" db="EMBL/GenBank/DDBJ databases">
        <authorList>
            <consortium name="US DOE Joint Genome Institute (JGI-PGF)"/>
            <person name="Lucas S."/>
            <person name="Copeland A."/>
            <person name="Lapidus A."/>
            <person name="Bruce D."/>
            <person name="Goodwin L."/>
            <person name="Pitluck S."/>
            <person name="Kyrpides N."/>
            <person name="Mavromatis K."/>
            <person name="Detter J.C."/>
            <person name="Han C."/>
            <person name="Land M."/>
            <person name="Hauser L."/>
            <person name="Markowitz V."/>
            <person name="Cheng J.-F."/>
            <person name="Hugenholtz P."/>
            <person name="Woyke T."/>
            <person name="Wu D."/>
            <person name="Pukall R."/>
            <person name="Wahrenburg C."/>
            <person name="Brambilla E."/>
            <person name="Klenk H.-P."/>
            <person name="Eisen J.A."/>
        </authorList>
    </citation>
    <scope>NUCLEOTIDE SEQUENCE [LARGE SCALE GENOMIC DNA]</scope>
    <source>
        <strain evidence="7">DSM 13965</strain>
    </source>
</reference>
<protein>
    <submittedName>
        <fullName evidence="7">Alanine racemase</fullName>
    </submittedName>
</protein>
<name>K6QCM7_9FIRM</name>
<keyword evidence="8" id="KW-1185">Reference proteome</keyword>
<comment type="caution">
    <text evidence="7">The sequence shown here is derived from an EMBL/GenBank/DDBJ whole genome shotgun (WGS) entry which is preliminary data.</text>
</comment>
<feature type="compositionally biased region" description="Low complexity" evidence="5">
    <location>
        <begin position="476"/>
        <end position="503"/>
    </location>
</feature>
<dbReference type="HOGENOM" id="CLU_533093_0_0_9"/>
<proteinExistence type="predicted"/>
<sequence length="511" mass="52722">MTVEHHLQASGDGQGPAAGPAGSDGKGIASLSATDTLATWPDELAATLARARIEVDLDVLAANLAAVRRFLRPGTRLLAVVKGDGYGVGAEMAARTFAAAGADALGTATLESALRLRRSGITAPILVFQPPEPPLLDFWLREGLQATVHDAATLHALSQRAVALGVGRPLAVHLEVDMGLGRGGLAPGQVAPLVAGAASLPGVRIEGLYTHLPTAARPRLALRLLDRFLRLVRDLEERGLRPPLVHCAESHLLVLAPYAQLDMVRVGNLLYGYAPRAARRAGLAVRPPSRLVVRVWAVHRAGDMTPGYRGGWARPGTPVAVLPVGLADGLRPAREARHWGDRMVILGRRLLGALGARQVLGASTAPPGPRVRAGHREVPLRGEFMMNHCLFDATGLPLAPGQEVELLVSRLTAPAHLPVVYLRGGRPVAVAWPQRQVLECVAAGTATAGPGGMAGGDAPAAAEAPAGAGDGQELRPVTGAASPGAGAASPEAALAPPVAGGPAHPDEETMG</sequence>
<dbReference type="GO" id="GO:0030632">
    <property type="term" value="P:D-alanine biosynthetic process"/>
    <property type="evidence" value="ECO:0007669"/>
    <property type="project" value="TreeGrafter"/>
</dbReference>
<comment type="cofactor">
    <cofactor evidence="1 4">
        <name>pyridoxal 5'-phosphate</name>
        <dbReference type="ChEBI" id="CHEBI:597326"/>
    </cofactor>
</comment>
<keyword evidence="3" id="KW-0413">Isomerase</keyword>
<dbReference type="AlphaFoldDB" id="K6QCM7"/>
<dbReference type="SUPFAM" id="SSF50621">
    <property type="entry name" value="Alanine racemase C-terminal domain-like"/>
    <property type="match status" value="1"/>
</dbReference>
<feature type="region of interest" description="Disordered" evidence="5">
    <location>
        <begin position="1"/>
        <end position="25"/>
    </location>
</feature>
<dbReference type="InterPro" id="IPR011079">
    <property type="entry name" value="Ala_racemase_C"/>
</dbReference>
<dbReference type="SUPFAM" id="SSF51419">
    <property type="entry name" value="PLP-binding barrel"/>
    <property type="match status" value="1"/>
</dbReference>
<gene>
    <name evidence="7" type="ORF">ThesuDRAFT_02039</name>
</gene>
<dbReference type="STRING" id="867903.ThesuDRAFT_02039"/>
<evidence type="ECO:0000259" key="6">
    <source>
        <dbReference type="SMART" id="SM01005"/>
    </source>
</evidence>
<dbReference type="GO" id="GO:0005829">
    <property type="term" value="C:cytosol"/>
    <property type="evidence" value="ECO:0007669"/>
    <property type="project" value="TreeGrafter"/>
</dbReference>
<dbReference type="Gene3D" id="3.20.20.10">
    <property type="entry name" value="Alanine racemase"/>
    <property type="match status" value="1"/>
</dbReference>
<accession>K6QCM7</accession>
<dbReference type="GO" id="GO:0030170">
    <property type="term" value="F:pyridoxal phosphate binding"/>
    <property type="evidence" value="ECO:0007669"/>
    <property type="project" value="TreeGrafter"/>
</dbReference>
<evidence type="ECO:0000256" key="5">
    <source>
        <dbReference type="SAM" id="MobiDB-lite"/>
    </source>
</evidence>
<dbReference type="PANTHER" id="PTHR30511">
    <property type="entry name" value="ALANINE RACEMASE"/>
    <property type="match status" value="1"/>
</dbReference>
<organism evidence="7 8">
    <name type="scientific">Thermaerobacter subterraneus DSM 13965</name>
    <dbReference type="NCBI Taxonomy" id="867903"/>
    <lineage>
        <taxon>Bacteria</taxon>
        <taxon>Bacillati</taxon>
        <taxon>Bacillota</taxon>
        <taxon>Clostridia</taxon>
        <taxon>Eubacteriales</taxon>
        <taxon>Clostridiales Family XVII. Incertae Sedis</taxon>
        <taxon>Thermaerobacter</taxon>
    </lineage>
</organism>
<dbReference type="GO" id="GO:0008784">
    <property type="term" value="F:alanine racemase activity"/>
    <property type="evidence" value="ECO:0007669"/>
    <property type="project" value="InterPro"/>
</dbReference>
<evidence type="ECO:0000313" key="8">
    <source>
        <dbReference type="Proteomes" id="UP000005710"/>
    </source>
</evidence>
<evidence type="ECO:0000313" key="7">
    <source>
        <dbReference type="EMBL" id="EKP94306.1"/>
    </source>
</evidence>
<feature type="domain" description="Alanine racemase C-terminal" evidence="6">
    <location>
        <begin position="288"/>
        <end position="422"/>
    </location>
</feature>
<dbReference type="Proteomes" id="UP000005710">
    <property type="component" value="Unassembled WGS sequence"/>
</dbReference>
<evidence type="ECO:0000256" key="3">
    <source>
        <dbReference type="ARBA" id="ARBA00023235"/>
    </source>
</evidence>